<dbReference type="GO" id="GO:0005524">
    <property type="term" value="F:ATP binding"/>
    <property type="evidence" value="ECO:0007669"/>
    <property type="project" value="UniProtKB-UniRule"/>
</dbReference>
<dbReference type="EMBL" id="FZOJ01000011">
    <property type="protein sequence ID" value="SNS49045.1"/>
    <property type="molecule type" value="Genomic_DNA"/>
</dbReference>
<dbReference type="Gene3D" id="3.30.470.20">
    <property type="entry name" value="ATP-grasp fold, B domain"/>
    <property type="match status" value="2"/>
</dbReference>
<dbReference type="RefSeq" id="WP_089283247.1">
    <property type="nucleotide sequence ID" value="NZ_FZOJ01000011.1"/>
</dbReference>
<organism evidence="3 4">
    <name type="scientific">Anaerovirgula multivorans</name>
    <dbReference type="NCBI Taxonomy" id="312168"/>
    <lineage>
        <taxon>Bacteria</taxon>
        <taxon>Bacillati</taxon>
        <taxon>Bacillota</taxon>
        <taxon>Clostridia</taxon>
        <taxon>Peptostreptococcales</taxon>
        <taxon>Natronincolaceae</taxon>
        <taxon>Anaerovirgula</taxon>
    </lineage>
</organism>
<sequence>MNIINRICVLVFSGFNQRAVIAFLRTLKANNIDYAIIAKSQEDDIFLTDYKEKVLAIRSSLSLNLEDLLSSIKMVKEQTQAEEYIIAPTTEALNRFLLEKRELFEKNGCVIPLVKKELYEQISDKYSFGKICSKNNILIPKEFKFSKNMILPVVAKPKKYFSSTKREILSPIIIKHSIDFELFCENYNIEDFYYQEYVNGKSLYLLYYFHRNGMIYKLSQENLIQQPDGKSMVAAISSDFHNSSESQKYESLFKNINFFGLVMVEVKQQNNKNYMIEANPRFWGPSQLFVDAEMNFFEAFLHDFGLLKQINISEESFHSTKYFWFGGMQKYLDAFEKLVFYNYDLNLLFNEFWIFLRNDIYLREDTSNIFTKEVLNLQGEINLEIANQKNSINKTDKLIVSVGAGCTQLPFIKALKERGYSVAAFGKGRNDLNAIKLCDYFKEIDTSNHEEAIKWLQGLPIEVSAAGSFAGGVAIKTLHEVSRTFNLPTSIPKLLSVDMNKFEQQKLYEKYQLTSIKTFSSDELRNNQTLVKGINKFIIKPSIGRGSAGVRKINLIELYQMIENNNLSEKDIIQELKEGEEYRMLIIVQNSELKLLAPIKRQSFHESFLLGRLSHKDDKIIQIKNYVNRMIKNLRLKDVIIKADIIVSEENVDMIEMDIGVGGGIYYKTYISYLFDYDIQEEYINLITGKEVIKSQAKGKKMVMDYVYNLSGRPVTYDNDICKEMLNNFLGKNIILIPNLLHPEKRGSFGSNADFIFCLIHENDMMNNLEVNRYVNKELFIKVKG</sequence>
<proteinExistence type="predicted"/>
<keyword evidence="4" id="KW-1185">Reference proteome</keyword>
<dbReference type="OrthoDB" id="1883113at2"/>
<evidence type="ECO:0000313" key="4">
    <source>
        <dbReference type="Proteomes" id="UP000198304"/>
    </source>
</evidence>
<dbReference type="AlphaFoldDB" id="A0A239EWQ0"/>
<gene>
    <name evidence="3" type="ORF">SAMN05446037_101170</name>
</gene>
<evidence type="ECO:0000313" key="3">
    <source>
        <dbReference type="EMBL" id="SNS49045.1"/>
    </source>
</evidence>
<feature type="domain" description="ATP-grasp" evidence="2">
    <location>
        <begin position="505"/>
        <end position="688"/>
    </location>
</feature>
<keyword evidence="1" id="KW-0067">ATP-binding</keyword>
<dbReference type="Proteomes" id="UP000198304">
    <property type="component" value="Unassembled WGS sequence"/>
</dbReference>
<reference evidence="3 4" key="1">
    <citation type="submission" date="2017-06" db="EMBL/GenBank/DDBJ databases">
        <authorList>
            <person name="Kim H.J."/>
            <person name="Triplett B.A."/>
        </authorList>
    </citation>
    <scope>NUCLEOTIDE SEQUENCE [LARGE SCALE GENOMIC DNA]</scope>
    <source>
        <strain evidence="3 4">SCA</strain>
    </source>
</reference>
<evidence type="ECO:0000259" key="2">
    <source>
        <dbReference type="PROSITE" id="PS50975"/>
    </source>
</evidence>
<protein>
    <recommendedName>
        <fullName evidence="2">ATP-grasp domain-containing protein</fullName>
    </recommendedName>
</protein>
<accession>A0A239EWQ0</accession>
<dbReference type="InterPro" id="IPR011761">
    <property type="entry name" value="ATP-grasp"/>
</dbReference>
<keyword evidence="1" id="KW-0547">Nucleotide-binding</keyword>
<evidence type="ECO:0000256" key="1">
    <source>
        <dbReference type="PROSITE-ProRule" id="PRU00409"/>
    </source>
</evidence>
<dbReference type="SUPFAM" id="SSF56059">
    <property type="entry name" value="Glutathione synthetase ATP-binding domain-like"/>
    <property type="match status" value="2"/>
</dbReference>
<feature type="domain" description="ATP-grasp" evidence="2">
    <location>
        <begin position="116"/>
        <end position="305"/>
    </location>
</feature>
<name>A0A239EWQ0_9FIRM</name>
<dbReference type="PROSITE" id="PS50975">
    <property type="entry name" value="ATP_GRASP"/>
    <property type="match status" value="2"/>
</dbReference>
<dbReference type="Gene3D" id="3.40.50.20">
    <property type="match status" value="1"/>
</dbReference>
<dbReference type="GO" id="GO:0046872">
    <property type="term" value="F:metal ion binding"/>
    <property type="evidence" value="ECO:0007669"/>
    <property type="project" value="InterPro"/>
</dbReference>